<accession>A0AAE9J0L1</accession>
<feature type="signal peptide" evidence="1">
    <location>
        <begin position="1"/>
        <end position="20"/>
    </location>
</feature>
<evidence type="ECO:0000313" key="3">
    <source>
        <dbReference type="Proteomes" id="UP000827892"/>
    </source>
</evidence>
<sequence length="157" mass="18370">MKLLLAFCLILCASVQNISGSSKCTNGYPDRCEQACGCPIYSIDSEYIKAHDKEYYDWTKDMERNALSNLTWPEDSCIPYRVKCRRQDVWGWTDWTYIMENNKVNINLLTKDIRIMDRKCDTKTGRWSNVKENGDLEGMHYTCVTPVFDETTDLNRH</sequence>
<gene>
    <name evidence="2" type="ORF">L3Y34_016057</name>
</gene>
<organism evidence="2 3">
    <name type="scientific">Caenorhabditis briggsae</name>
    <dbReference type="NCBI Taxonomy" id="6238"/>
    <lineage>
        <taxon>Eukaryota</taxon>
        <taxon>Metazoa</taxon>
        <taxon>Ecdysozoa</taxon>
        <taxon>Nematoda</taxon>
        <taxon>Chromadorea</taxon>
        <taxon>Rhabditida</taxon>
        <taxon>Rhabditina</taxon>
        <taxon>Rhabditomorpha</taxon>
        <taxon>Rhabditoidea</taxon>
        <taxon>Rhabditidae</taxon>
        <taxon>Peloderinae</taxon>
        <taxon>Caenorhabditis</taxon>
    </lineage>
</organism>
<keyword evidence="1" id="KW-0732">Signal</keyword>
<feature type="chain" id="PRO_5042189798" evidence="1">
    <location>
        <begin position="21"/>
        <end position="157"/>
    </location>
</feature>
<name>A0AAE9J0L1_CAEBR</name>
<reference evidence="2 3" key="1">
    <citation type="submission" date="2022-05" db="EMBL/GenBank/DDBJ databases">
        <title>Chromosome-level reference genomes for two strains of Caenorhabditis briggsae: an improved platform for comparative genomics.</title>
        <authorList>
            <person name="Stevens L."/>
            <person name="Andersen E.C."/>
        </authorList>
    </citation>
    <scope>NUCLEOTIDE SEQUENCE [LARGE SCALE GENOMIC DNA]</scope>
    <source>
        <strain evidence="2">QX1410_ONT</strain>
        <tissue evidence="2">Whole-organism</tissue>
    </source>
</reference>
<evidence type="ECO:0000313" key="2">
    <source>
        <dbReference type="EMBL" id="ULU13290.1"/>
    </source>
</evidence>
<dbReference type="KEGG" id="cbr:CBG_08521"/>
<evidence type="ECO:0000256" key="1">
    <source>
        <dbReference type="SAM" id="SignalP"/>
    </source>
</evidence>
<dbReference type="Proteomes" id="UP000827892">
    <property type="component" value="Chromosome I"/>
</dbReference>
<dbReference type="AlphaFoldDB" id="A0AAE9J0L1"/>
<protein>
    <submittedName>
        <fullName evidence="2">Uncharacterized protein</fullName>
    </submittedName>
</protein>
<proteinExistence type="predicted"/>
<dbReference type="EMBL" id="CP090891">
    <property type="protein sequence ID" value="ULU13290.1"/>
    <property type="molecule type" value="Genomic_DNA"/>
</dbReference>